<proteinExistence type="predicted"/>
<reference evidence="2 3" key="1">
    <citation type="submission" date="2013-03" db="EMBL/GenBank/DDBJ databases">
        <authorList>
            <person name="Warren W."/>
            <person name="Wilson R.K."/>
        </authorList>
    </citation>
    <scope>NUCLEOTIDE SEQUENCE</scope>
</reference>
<evidence type="ECO:0000256" key="1">
    <source>
        <dbReference type="SAM" id="SignalP"/>
    </source>
</evidence>
<organism evidence="2 3">
    <name type="scientific">Macaca fascicularis</name>
    <name type="common">Crab-eating macaque</name>
    <name type="synonym">Cynomolgus monkey</name>
    <dbReference type="NCBI Taxonomy" id="9541"/>
    <lineage>
        <taxon>Eukaryota</taxon>
        <taxon>Metazoa</taxon>
        <taxon>Chordata</taxon>
        <taxon>Craniata</taxon>
        <taxon>Vertebrata</taxon>
        <taxon>Euteleostomi</taxon>
        <taxon>Mammalia</taxon>
        <taxon>Eutheria</taxon>
        <taxon>Euarchontoglires</taxon>
        <taxon>Primates</taxon>
        <taxon>Haplorrhini</taxon>
        <taxon>Catarrhini</taxon>
        <taxon>Cercopithecidae</taxon>
        <taxon>Cercopithecinae</taxon>
        <taxon>Macaca</taxon>
    </lineage>
</organism>
<keyword evidence="1" id="KW-0732">Signal</keyword>
<dbReference type="GeneTree" id="ENSGT00910000147941"/>
<dbReference type="Proteomes" id="UP000233100">
    <property type="component" value="Chromosome 13"/>
</dbReference>
<keyword evidence="3" id="KW-1185">Reference proteome</keyword>
<dbReference type="VEuPathDB" id="HostDB:ENSMFAG00000001980"/>
<feature type="signal peptide" evidence="1">
    <location>
        <begin position="1"/>
        <end position="18"/>
    </location>
</feature>
<dbReference type="Ensembl" id="ENSMFAT00000023214.2">
    <property type="protein sequence ID" value="ENSMFAP00000004548.2"/>
    <property type="gene ID" value="ENSMFAG00000001980.2"/>
</dbReference>
<evidence type="ECO:0008006" key="4">
    <source>
        <dbReference type="Google" id="ProtNLM"/>
    </source>
</evidence>
<dbReference type="Bgee" id="ENSMFAG00000001980">
    <property type="expression patterns" value="Expressed in lymph node and 13 other cell types or tissues"/>
</dbReference>
<reference evidence="2" key="2">
    <citation type="submission" date="2025-08" db="UniProtKB">
        <authorList>
            <consortium name="Ensembl"/>
        </authorList>
    </citation>
    <scope>IDENTIFICATION</scope>
</reference>
<protein>
    <recommendedName>
        <fullName evidence="4">Secreted protein</fullName>
    </recommendedName>
</protein>
<feature type="chain" id="PRO_5030050580" description="Secreted protein" evidence="1">
    <location>
        <begin position="19"/>
        <end position="123"/>
    </location>
</feature>
<dbReference type="AlphaFoldDB" id="A0A2K5TWW0"/>
<accession>A0A2K5TWW0</accession>
<evidence type="ECO:0000313" key="2">
    <source>
        <dbReference type="Ensembl" id="ENSMFAP00000004548.2"/>
    </source>
</evidence>
<sequence>MIFILIAAFRLLLGGIVSIRTPQHRGNSTQWSFVSLLSTLVITSFIPKKCMFEELSEIGTKHHVNQLCKIFQPRYYSCIQMDCLILSKDLVIFKLGFAVPNHQHSSILPGWCKVIKDVNQKCQ</sequence>
<reference evidence="2" key="3">
    <citation type="submission" date="2025-09" db="UniProtKB">
        <authorList>
            <consortium name="Ensembl"/>
        </authorList>
    </citation>
    <scope>IDENTIFICATION</scope>
</reference>
<name>A0A2K5TWW0_MACFA</name>
<evidence type="ECO:0000313" key="3">
    <source>
        <dbReference type="Proteomes" id="UP000233100"/>
    </source>
</evidence>